<proteinExistence type="predicted"/>
<evidence type="ECO:0000313" key="2">
    <source>
        <dbReference type="Proteomes" id="UP000198990"/>
    </source>
</evidence>
<feature type="non-terminal residue" evidence="1">
    <location>
        <position position="1"/>
    </location>
</feature>
<dbReference type="EMBL" id="FNZN01000008">
    <property type="protein sequence ID" value="SEM05408.1"/>
    <property type="molecule type" value="Genomic_DNA"/>
</dbReference>
<sequence length="384" mass="39601">NVLTLTLEDGGTQTVDFTTVLAAAGTDDQALTLAAGNILTLEDGGTVDLTAFLDNTDNQTITTFSLDNTTNVLTLTLEDGGTQTVDFTTVLAAAGTDDQALTLAAGNILTLEDGGTVDLTAFLDNTDNQTGAEVAITDAAGNFTSTEVEGALAELAAGSTDDQALTLAAGNILTLEDGGTVDLSAYVDTDDQNLTSAVVIANESVEIQINDGTNTTIDIRDADSNASNEIQTITSTDGSVTVTPSGINYNLSVPSADPTVVTAGTDISVTGDGSTATPYVIANTRPDIFYPPSIEVDVATTGTGRTIDLHAEYLAQYGTPTVVSAGAPVAIPTYANNELYYYVTYYDPAVFANVSVNNVGVMTYDVIASPTDYNTLINVVFVAQ</sequence>
<keyword evidence="2" id="KW-1185">Reference proteome</keyword>
<dbReference type="RefSeq" id="WP_177170986.1">
    <property type="nucleotide sequence ID" value="NZ_FNZN01000008.1"/>
</dbReference>
<gene>
    <name evidence="1" type="ORF">SAMN04488008_108141</name>
</gene>
<name>A0A1H7V8Y7_9FLAO</name>
<dbReference type="STRING" id="228957.SAMN04488008_108141"/>
<organism evidence="1 2">
    <name type="scientific">Maribacter orientalis</name>
    <dbReference type="NCBI Taxonomy" id="228957"/>
    <lineage>
        <taxon>Bacteria</taxon>
        <taxon>Pseudomonadati</taxon>
        <taxon>Bacteroidota</taxon>
        <taxon>Flavobacteriia</taxon>
        <taxon>Flavobacteriales</taxon>
        <taxon>Flavobacteriaceae</taxon>
        <taxon>Maribacter</taxon>
    </lineage>
</organism>
<dbReference type="Proteomes" id="UP000198990">
    <property type="component" value="Unassembled WGS sequence"/>
</dbReference>
<accession>A0A1H7V8Y7</accession>
<reference evidence="2" key="1">
    <citation type="submission" date="2016-10" db="EMBL/GenBank/DDBJ databases">
        <authorList>
            <person name="Varghese N."/>
            <person name="Submissions S."/>
        </authorList>
    </citation>
    <scope>NUCLEOTIDE SEQUENCE [LARGE SCALE GENOMIC DNA]</scope>
    <source>
        <strain evidence="2">DSM 16471</strain>
    </source>
</reference>
<evidence type="ECO:0000313" key="1">
    <source>
        <dbReference type="EMBL" id="SEM05408.1"/>
    </source>
</evidence>
<dbReference type="AlphaFoldDB" id="A0A1H7V8Y7"/>
<protein>
    <submittedName>
        <fullName evidence="1">Uncharacterized protein</fullName>
    </submittedName>
</protein>